<dbReference type="HOGENOM" id="CLU_3237210_0_0_6"/>
<gene>
    <name evidence="1" type="ORF">C427_0881</name>
</gene>
<keyword evidence="2" id="KW-1185">Reference proteome</keyword>
<dbReference type="KEGG" id="gps:C427_0881"/>
<evidence type="ECO:0000313" key="2">
    <source>
        <dbReference type="Proteomes" id="UP000011864"/>
    </source>
</evidence>
<dbReference type="EMBL" id="CP003837">
    <property type="protein sequence ID" value="AGH42990.1"/>
    <property type="molecule type" value="Genomic_DNA"/>
</dbReference>
<proteinExistence type="predicted"/>
<organism evidence="1 2">
    <name type="scientific">Paraglaciecola psychrophila 170</name>
    <dbReference type="NCBI Taxonomy" id="1129794"/>
    <lineage>
        <taxon>Bacteria</taxon>
        <taxon>Pseudomonadati</taxon>
        <taxon>Pseudomonadota</taxon>
        <taxon>Gammaproteobacteria</taxon>
        <taxon>Alteromonadales</taxon>
        <taxon>Alteromonadaceae</taxon>
        <taxon>Paraglaciecola</taxon>
    </lineage>
</organism>
<protein>
    <submittedName>
        <fullName evidence="1">Uncharacterized protein</fullName>
    </submittedName>
</protein>
<evidence type="ECO:0000313" key="1">
    <source>
        <dbReference type="EMBL" id="AGH42990.1"/>
    </source>
</evidence>
<sequence>MKEMSTVSLKISLLLLKPEMQKAVALSPKRISAMPIALHFYGG</sequence>
<dbReference type="PATRIC" id="fig|1129794.4.peg.868"/>
<name>K6ZSW4_9ALTE</name>
<dbReference type="AlphaFoldDB" id="K6ZSW4"/>
<accession>K6ZSW4</accession>
<reference evidence="1 2" key="1">
    <citation type="journal article" date="2013" name="Genome Announc.">
        <title>Complete Genome Sequence of Glaciecola psychrophila Strain 170T.</title>
        <authorList>
            <person name="Yin J."/>
            <person name="Chen J."/>
            <person name="Liu G."/>
            <person name="Yu Y."/>
            <person name="Song L."/>
            <person name="Wang X."/>
            <person name="Qu X."/>
        </authorList>
    </citation>
    <scope>NUCLEOTIDE SEQUENCE [LARGE SCALE GENOMIC DNA]</scope>
    <source>
        <strain evidence="1 2">170</strain>
    </source>
</reference>
<dbReference type="Proteomes" id="UP000011864">
    <property type="component" value="Chromosome"/>
</dbReference>